<dbReference type="AlphaFoldDB" id="A0A328UKN8"/>
<dbReference type="SUPFAM" id="SSF53474">
    <property type="entry name" value="alpha/beta-Hydrolases"/>
    <property type="match status" value="1"/>
</dbReference>
<dbReference type="Pfam" id="PF00135">
    <property type="entry name" value="COesterase"/>
    <property type="match status" value="1"/>
</dbReference>
<dbReference type="EMBL" id="QLYR01000001">
    <property type="protein sequence ID" value="RAQ30534.1"/>
    <property type="molecule type" value="Genomic_DNA"/>
</dbReference>
<accession>A0A328UKN8</accession>
<dbReference type="EC" id="3.1.1.-" evidence="3"/>
<comment type="caution">
    <text evidence="5">The sequence shown here is derived from an EMBL/GenBank/DDBJ whole genome shotgun (WGS) entry which is preliminary data.</text>
</comment>
<proteinExistence type="inferred from homology"/>
<dbReference type="InterPro" id="IPR029058">
    <property type="entry name" value="AB_hydrolase_fold"/>
</dbReference>
<reference evidence="5 6" key="1">
    <citation type="submission" date="2018-06" db="EMBL/GenBank/DDBJ databases">
        <title>Noncontiguous genome sequence of Ruminococcaceae bacterium ASD2818.</title>
        <authorList>
            <person name="Chaplin A.V."/>
            <person name="Sokolova S.R."/>
            <person name="Kochetkova T.O."/>
            <person name="Goltsov A.Y."/>
            <person name="Trofimov D.Y."/>
            <person name="Efimov B.A."/>
        </authorList>
    </citation>
    <scope>NUCLEOTIDE SEQUENCE [LARGE SCALE GENOMIC DNA]</scope>
    <source>
        <strain evidence="5 6">ASD2818</strain>
    </source>
</reference>
<keyword evidence="2 3" id="KW-0378">Hydrolase</keyword>
<organism evidence="5 6">
    <name type="scientific">Hydrogeniiclostridium mannosilyticum</name>
    <dbReference type="NCBI Taxonomy" id="2764322"/>
    <lineage>
        <taxon>Bacteria</taxon>
        <taxon>Bacillati</taxon>
        <taxon>Bacillota</taxon>
        <taxon>Clostridia</taxon>
        <taxon>Eubacteriales</taxon>
        <taxon>Acutalibacteraceae</taxon>
        <taxon>Hydrogeniiclostridium</taxon>
    </lineage>
</organism>
<dbReference type="PROSITE" id="PS00122">
    <property type="entry name" value="CARBOXYLESTERASE_B_1"/>
    <property type="match status" value="1"/>
</dbReference>
<protein>
    <recommendedName>
        <fullName evidence="3">Carboxylic ester hydrolase</fullName>
        <ecNumber evidence="3">3.1.1.-</ecNumber>
    </recommendedName>
</protein>
<keyword evidence="6" id="KW-1185">Reference proteome</keyword>
<evidence type="ECO:0000256" key="3">
    <source>
        <dbReference type="RuleBase" id="RU361235"/>
    </source>
</evidence>
<dbReference type="InterPro" id="IPR002018">
    <property type="entry name" value="CarbesteraseB"/>
</dbReference>
<dbReference type="InterPro" id="IPR019826">
    <property type="entry name" value="Carboxylesterase_B_AS"/>
</dbReference>
<dbReference type="GO" id="GO:0016787">
    <property type="term" value="F:hydrolase activity"/>
    <property type="evidence" value="ECO:0007669"/>
    <property type="project" value="UniProtKB-KW"/>
</dbReference>
<dbReference type="PANTHER" id="PTHR43142">
    <property type="entry name" value="CARBOXYLIC ESTER HYDROLASE"/>
    <property type="match status" value="1"/>
</dbReference>
<evidence type="ECO:0000259" key="4">
    <source>
        <dbReference type="Pfam" id="PF00135"/>
    </source>
</evidence>
<comment type="similarity">
    <text evidence="1 3">Belongs to the type-B carboxylesterase/lipase family.</text>
</comment>
<feature type="domain" description="Carboxylesterase type B" evidence="4">
    <location>
        <begin position="17"/>
        <end position="349"/>
    </location>
</feature>
<evidence type="ECO:0000256" key="2">
    <source>
        <dbReference type="ARBA" id="ARBA00022801"/>
    </source>
</evidence>
<dbReference type="PANTHER" id="PTHR43142:SF1">
    <property type="entry name" value="CARBOXYLIC ESTER HYDROLASE"/>
    <property type="match status" value="1"/>
</dbReference>
<dbReference type="Proteomes" id="UP000249377">
    <property type="component" value="Unassembled WGS sequence"/>
</dbReference>
<dbReference type="RefSeq" id="WP_112331729.1">
    <property type="nucleotide sequence ID" value="NZ_QLYR01000001.1"/>
</dbReference>
<name>A0A328UKN8_9FIRM</name>
<dbReference type="Gene3D" id="3.40.50.1820">
    <property type="entry name" value="alpha/beta hydrolase"/>
    <property type="match status" value="1"/>
</dbReference>
<evidence type="ECO:0000313" key="6">
    <source>
        <dbReference type="Proteomes" id="UP000249377"/>
    </source>
</evidence>
<evidence type="ECO:0000313" key="5">
    <source>
        <dbReference type="EMBL" id="RAQ30534.1"/>
    </source>
</evidence>
<evidence type="ECO:0000256" key="1">
    <source>
        <dbReference type="ARBA" id="ARBA00005964"/>
    </source>
</evidence>
<gene>
    <name evidence="5" type="ORF">DPQ25_03280</name>
</gene>
<sequence length="460" mass="48902">MKQYGMPVFGTVQEANPAAQTTHGAVRGENRQGIAIFRGIPYGGACEGAGRFLPPVPAEDWSGVRDCTRNGYCAVQNGGSISGSEGLGAYFSGGRPELFGVAEEKQGENCLVLNVLTPGVDDRRRPVVVYIHGGGFATGSGTLVLGADRWAREEDLVIVGVNHRLNVFGYLYLGAFDESYAQSGMAGMLDLVLALEWVRDNIAAFGGDPDRVTIMGESGGGMKVSTLLAMDKAAGLFHRAIVESGSDIVGRKSTQEAAAFAEKVLERLSIPTDNIRGLAEVPAEQLLAVAAELSETNLMQLAPVADTVNLAYHAAPCYYAPVQSAQVPLLVGASEDELAVFVAPVIENGSLEDTLVRCIRGMDERLPFVSVADAGQARRVVEAFKRADRKGVSQEHLLLRMLSTAGILGGGAYYQALAKAEQGARRSTTMLSLMIPFCPVRQTSAVPGIRRTCRCKCVLC</sequence>